<dbReference type="InterPro" id="IPR024673">
    <property type="entry name" value="Octahem_Cyt_c"/>
</dbReference>
<gene>
    <name evidence="4" type="ORF">SAMN05660420_00563</name>
</gene>
<evidence type="ECO:0000256" key="1">
    <source>
        <dbReference type="ARBA" id="ARBA00022729"/>
    </source>
</evidence>
<dbReference type="AlphaFoldDB" id="A0A1H3WA61"/>
<dbReference type="InterPro" id="IPR036280">
    <property type="entry name" value="Multihaem_cyt_sf"/>
</dbReference>
<dbReference type="NCBIfam" id="TIGR04315">
    <property type="entry name" value="octaheme_Shew"/>
    <property type="match status" value="1"/>
</dbReference>
<name>A0A1H3WA61_9BACT</name>
<accession>A0A1H3WA61</accession>
<dbReference type="Proteomes" id="UP000199409">
    <property type="component" value="Unassembled WGS sequence"/>
</dbReference>
<reference evidence="4 5" key="1">
    <citation type="submission" date="2016-10" db="EMBL/GenBank/DDBJ databases">
        <authorList>
            <person name="de Groot N.N."/>
        </authorList>
    </citation>
    <scope>NUCLEOTIDE SEQUENCE [LARGE SCALE GENOMIC DNA]</scope>
    <source>
        <strain evidence="4 5">DSM 7343</strain>
    </source>
</reference>
<feature type="chain" id="PRO_5011616065" evidence="2">
    <location>
        <begin position="21"/>
        <end position="449"/>
    </location>
</feature>
<keyword evidence="5" id="KW-1185">Reference proteome</keyword>
<dbReference type="GO" id="GO:0016491">
    <property type="term" value="F:oxidoreductase activity"/>
    <property type="evidence" value="ECO:0007669"/>
    <property type="project" value="TreeGrafter"/>
</dbReference>
<keyword evidence="1 2" id="KW-0732">Signal</keyword>
<dbReference type="OrthoDB" id="9788513at2"/>
<organism evidence="4 5">
    <name type="scientific">Desulfuromusa kysingii</name>
    <dbReference type="NCBI Taxonomy" id="37625"/>
    <lineage>
        <taxon>Bacteria</taxon>
        <taxon>Pseudomonadati</taxon>
        <taxon>Thermodesulfobacteriota</taxon>
        <taxon>Desulfuromonadia</taxon>
        <taxon>Desulfuromonadales</taxon>
        <taxon>Geopsychrobacteraceae</taxon>
        <taxon>Desulfuromusa</taxon>
    </lineage>
</organism>
<proteinExistence type="predicted"/>
<evidence type="ECO:0000313" key="4">
    <source>
        <dbReference type="EMBL" id="SDZ84009.1"/>
    </source>
</evidence>
<dbReference type="PANTHER" id="PTHR35038">
    <property type="entry name" value="DISSIMILATORY SULFITE REDUCTASE SIRA"/>
    <property type="match status" value="1"/>
</dbReference>
<evidence type="ECO:0000259" key="3">
    <source>
        <dbReference type="Pfam" id="PF13435"/>
    </source>
</evidence>
<dbReference type="EMBL" id="FNQN01000001">
    <property type="protein sequence ID" value="SDZ84009.1"/>
    <property type="molecule type" value="Genomic_DNA"/>
</dbReference>
<dbReference type="PANTHER" id="PTHR35038:SF5">
    <property type="entry name" value="CYTOCHROME C-TYPE PROTEIN NRFB"/>
    <property type="match status" value="1"/>
</dbReference>
<dbReference type="InterPro" id="IPR023155">
    <property type="entry name" value="Cyt_c-552/4"/>
</dbReference>
<dbReference type="PIRSF" id="PIRSF039014">
    <property type="entry name" value="OTR_cyc"/>
    <property type="match status" value="1"/>
</dbReference>
<dbReference type="Pfam" id="PF11783">
    <property type="entry name" value="Cytochrome_cB"/>
    <property type="match status" value="1"/>
</dbReference>
<dbReference type="RefSeq" id="WP_092344478.1">
    <property type="nucleotide sequence ID" value="NZ_FNQN01000001.1"/>
</dbReference>
<evidence type="ECO:0000313" key="5">
    <source>
        <dbReference type="Proteomes" id="UP000199409"/>
    </source>
</evidence>
<dbReference type="STRING" id="37625.SAMN05660420_00563"/>
<dbReference type="SUPFAM" id="SSF48695">
    <property type="entry name" value="Multiheme cytochromes"/>
    <property type="match status" value="1"/>
</dbReference>
<feature type="domain" description="Cytochrome c-552/4" evidence="3">
    <location>
        <begin position="40"/>
        <end position="121"/>
    </location>
</feature>
<dbReference type="Pfam" id="PF13435">
    <property type="entry name" value="Cytochrome_C554"/>
    <property type="match status" value="1"/>
</dbReference>
<sequence>MKKILLCVSVAMLLSITAYATDHSEFIEGPFADATEVTKTCLECHEDAAIDFMKTPHWTWERKQVANGKEVTIGKKNLLNNYCGTVSSNEVHCMECHAGYGWKDKNFDFTDKTRVDCLVCHDTTGTYHKDGDNAGWPKEHVNLEEVAKEVGLPVRQNCNSCHALGGGGNNAKNGDISLVLDYPDRSIDVHMDADGNDFQCQECHKTEDHYIPGANLQTSPDGFNAISCEGCHDAEPHEQSRLNAHAKRVACQTCHIPVYAKEDPTQMDWDWSTGGKDESPAGIDGKIVRYKKTVGTQTWKADQEPSYAWFNGKAGIYLVGDKIDPKVPTPLAWPLGDINDKTAKIHPFKIHTGKQIYDTKNNYLITNHIYGPDAFWTTADWALSAKIGMETSGLPYSGEYGFAPTTMHWRIDHMVAPAEEALGCLDCHGDNGRMDWAALGYKGDPIDGK</sequence>
<dbReference type="InterPro" id="IPR051829">
    <property type="entry name" value="Multiheme_Cytochr_ET"/>
</dbReference>
<protein>
    <submittedName>
        <fullName evidence="4">Octaheme c-type cytochrome, tetrathionate reductase family</fullName>
    </submittedName>
</protein>
<evidence type="ECO:0000256" key="2">
    <source>
        <dbReference type="SAM" id="SignalP"/>
    </source>
</evidence>
<dbReference type="Gene3D" id="1.10.1130.10">
    <property type="entry name" value="Flavocytochrome C3, Chain A"/>
    <property type="match status" value="1"/>
</dbReference>
<feature type="signal peptide" evidence="2">
    <location>
        <begin position="1"/>
        <end position="20"/>
    </location>
</feature>